<dbReference type="Pfam" id="PF14375">
    <property type="entry name" value="Cys_rich_CWC"/>
    <property type="match status" value="1"/>
</dbReference>
<dbReference type="Proteomes" id="UP001296967">
    <property type="component" value="Unassembled WGS sequence"/>
</dbReference>
<evidence type="ECO:0008006" key="3">
    <source>
        <dbReference type="Google" id="ProtNLM"/>
    </source>
</evidence>
<accession>A0AAJ0UIF6</accession>
<evidence type="ECO:0000313" key="2">
    <source>
        <dbReference type="Proteomes" id="UP001296967"/>
    </source>
</evidence>
<reference evidence="1" key="1">
    <citation type="submission" date="2017-05" db="EMBL/GenBank/DDBJ databases">
        <authorList>
            <person name="Imhoff J.F."/>
            <person name="Rahn T."/>
            <person name="Kuenzel S."/>
            <person name="Neulinger S.C."/>
        </authorList>
    </citation>
    <scope>NUCLEOTIDE SEQUENCE</scope>
    <source>
        <strain evidence="1">DSM 4395</strain>
    </source>
</reference>
<protein>
    <recommendedName>
        <fullName evidence="3">Cysteine-rich CWC</fullName>
    </recommendedName>
</protein>
<evidence type="ECO:0000313" key="1">
    <source>
        <dbReference type="EMBL" id="MBK5932095.1"/>
    </source>
</evidence>
<organism evidence="1 2">
    <name type="scientific">Halochromatium salexigens</name>
    <name type="common">Chromatium salexigens</name>
    <dbReference type="NCBI Taxonomy" id="49447"/>
    <lineage>
        <taxon>Bacteria</taxon>
        <taxon>Pseudomonadati</taxon>
        <taxon>Pseudomonadota</taxon>
        <taxon>Gammaproteobacteria</taxon>
        <taxon>Chromatiales</taxon>
        <taxon>Chromatiaceae</taxon>
        <taxon>Halochromatium</taxon>
    </lineage>
</organism>
<dbReference type="EMBL" id="NHSF01000076">
    <property type="protein sequence ID" value="MBK5932095.1"/>
    <property type="molecule type" value="Genomic_DNA"/>
</dbReference>
<proteinExistence type="predicted"/>
<name>A0AAJ0UIF6_HALSE</name>
<dbReference type="InterPro" id="IPR032720">
    <property type="entry name" value="Cys_rich_CWC"/>
</dbReference>
<sequence>MTWNQPLTEGTKQCPRCGADFECKVDDLRHCDCVAVKVSLPVLKTLQSQYEDCLCPDCLREIATSAGSNLAS</sequence>
<dbReference type="AlphaFoldDB" id="A0AAJ0UIF6"/>
<dbReference type="RefSeq" id="WP_201246932.1">
    <property type="nucleotide sequence ID" value="NZ_NHSF01000076.1"/>
</dbReference>
<comment type="caution">
    <text evidence="1">The sequence shown here is derived from an EMBL/GenBank/DDBJ whole genome shotgun (WGS) entry which is preliminary data.</text>
</comment>
<keyword evidence="2" id="KW-1185">Reference proteome</keyword>
<gene>
    <name evidence="1" type="ORF">CCR82_16525</name>
</gene>
<reference evidence="1" key="2">
    <citation type="journal article" date="2020" name="Microorganisms">
        <title>Osmotic Adaptation and Compatible Solute Biosynthesis of Phototrophic Bacteria as Revealed from Genome Analyses.</title>
        <authorList>
            <person name="Imhoff J.F."/>
            <person name="Rahn T."/>
            <person name="Kunzel S."/>
            <person name="Keller A."/>
            <person name="Neulinger S.C."/>
        </authorList>
    </citation>
    <scope>NUCLEOTIDE SEQUENCE</scope>
    <source>
        <strain evidence="1">DSM 4395</strain>
    </source>
</reference>